<reference evidence="1 2" key="1">
    <citation type="submission" date="2020-04" db="EMBL/GenBank/DDBJ databases">
        <title>CFH 90308 Microbacterium sp.</title>
        <authorList>
            <person name="Nie G."/>
            <person name="Ming H."/>
            <person name="Xia T."/>
        </authorList>
    </citation>
    <scope>NUCLEOTIDE SEQUENCE [LARGE SCALE GENOMIC DNA]</scope>
    <source>
        <strain evidence="1 2">CFH 90308</strain>
    </source>
</reference>
<sequence length="189" mass="20910">MTALSGFRLLLPPGWSRYRVDEDGRKQFIAKLAARMKQIGDPELDVRLRMLANAQWRRLEQTRTHSVYFPDREIDGLAHLPLSLAVRQHVAPAGAAFADDLGSLTRAAIETYDTAIGPIQRWQSDKPGSDDTAGITTRALGYGFALPGSDGRRGLVFLASIPYPDDADPAIVEGATELVDSIMETFRWR</sequence>
<dbReference type="RefSeq" id="WP_168912548.1">
    <property type="nucleotide sequence ID" value="NZ_JABACI010000002.1"/>
</dbReference>
<evidence type="ECO:0000313" key="1">
    <source>
        <dbReference type="EMBL" id="NLP84084.1"/>
    </source>
</evidence>
<proteinExistence type="predicted"/>
<keyword evidence="2" id="KW-1185">Reference proteome</keyword>
<gene>
    <name evidence="1" type="ORF">HF576_09495</name>
</gene>
<comment type="caution">
    <text evidence="1">The sequence shown here is derived from an EMBL/GenBank/DDBJ whole genome shotgun (WGS) entry which is preliminary data.</text>
</comment>
<accession>A0ABX1KDD9</accession>
<dbReference type="EMBL" id="JABACI010000002">
    <property type="protein sequence ID" value="NLP84084.1"/>
    <property type="molecule type" value="Genomic_DNA"/>
</dbReference>
<organism evidence="1 2">
    <name type="scientific">Microbacterium salsuginis</name>
    <dbReference type="NCBI Taxonomy" id="2722803"/>
    <lineage>
        <taxon>Bacteria</taxon>
        <taxon>Bacillati</taxon>
        <taxon>Actinomycetota</taxon>
        <taxon>Actinomycetes</taxon>
        <taxon>Micrococcales</taxon>
        <taxon>Microbacteriaceae</taxon>
        <taxon>Microbacterium</taxon>
    </lineage>
</organism>
<name>A0ABX1KDD9_9MICO</name>
<dbReference type="Proteomes" id="UP001429745">
    <property type="component" value="Unassembled WGS sequence"/>
</dbReference>
<protein>
    <submittedName>
        <fullName evidence="1">Uncharacterized protein</fullName>
    </submittedName>
</protein>
<evidence type="ECO:0000313" key="2">
    <source>
        <dbReference type="Proteomes" id="UP001429745"/>
    </source>
</evidence>